<dbReference type="Proteomes" id="UP000272942">
    <property type="component" value="Unassembled WGS sequence"/>
</dbReference>
<organism evidence="6">
    <name type="scientific">Echinostoma caproni</name>
    <dbReference type="NCBI Taxonomy" id="27848"/>
    <lineage>
        <taxon>Eukaryota</taxon>
        <taxon>Metazoa</taxon>
        <taxon>Spiralia</taxon>
        <taxon>Lophotrochozoa</taxon>
        <taxon>Platyhelminthes</taxon>
        <taxon>Trematoda</taxon>
        <taxon>Digenea</taxon>
        <taxon>Plagiorchiida</taxon>
        <taxon>Echinostomata</taxon>
        <taxon>Echinostomatoidea</taxon>
        <taxon>Echinostomatidae</taxon>
        <taxon>Echinostoma</taxon>
    </lineage>
</organism>
<dbReference type="GO" id="GO:0030215">
    <property type="term" value="F:semaphorin receptor binding"/>
    <property type="evidence" value="ECO:0007669"/>
    <property type="project" value="InterPro"/>
</dbReference>
<dbReference type="InterPro" id="IPR036352">
    <property type="entry name" value="Semap_dom_sf"/>
</dbReference>
<keyword evidence="2" id="KW-0472">Membrane</keyword>
<dbReference type="SMART" id="SM00630">
    <property type="entry name" value="Sema"/>
    <property type="match status" value="1"/>
</dbReference>
<reference evidence="6" key="1">
    <citation type="submission" date="2016-06" db="UniProtKB">
        <authorList>
            <consortium name="WormBaseParasite"/>
        </authorList>
    </citation>
    <scope>IDENTIFICATION</scope>
</reference>
<dbReference type="GO" id="GO:0071526">
    <property type="term" value="P:semaphorin-plexin signaling pathway"/>
    <property type="evidence" value="ECO:0007669"/>
    <property type="project" value="TreeGrafter"/>
</dbReference>
<dbReference type="GO" id="GO:0030335">
    <property type="term" value="P:positive regulation of cell migration"/>
    <property type="evidence" value="ECO:0007669"/>
    <property type="project" value="TreeGrafter"/>
</dbReference>
<evidence type="ECO:0000313" key="6">
    <source>
        <dbReference type="WBParaSite" id="ECPE_0000217401-mRNA-1"/>
    </source>
</evidence>
<dbReference type="PANTHER" id="PTHR11036">
    <property type="entry name" value="SEMAPHORIN"/>
    <property type="match status" value="1"/>
</dbReference>
<dbReference type="GO" id="GO:0005886">
    <property type="term" value="C:plasma membrane"/>
    <property type="evidence" value="ECO:0007669"/>
    <property type="project" value="TreeGrafter"/>
</dbReference>
<dbReference type="EMBL" id="UZAN01039453">
    <property type="protein sequence ID" value="VDP65661.1"/>
    <property type="molecule type" value="Genomic_DNA"/>
</dbReference>
<evidence type="ECO:0000313" key="4">
    <source>
        <dbReference type="EMBL" id="VDP65661.1"/>
    </source>
</evidence>
<keyword evidence="5" id="KW-1185">Reference proteome</keyword>
<keyword evidence="2" id="KW-0812">Transmembrane</keyword>
<accession>A0A183A5D9</accession>
<dbReference type="GO" id="GO:0045499">
    <property type="term" value="F:chemorepellent activity"/>
    <property type="evidence" value="ECO:0007669"/>
    <property type="project" value="TreeGrafter"/>
</dbReference>
<dbReference type="WBParaSite" id="ECPE_0000217401-mRNA-1">
    <property type="protein sequence ID" value="ECPE_0000217401-mRNA-1"/>
    <property type="gene ID" value="ECPE_0000217401"/>
</dbReference>
<proteinExistence type="predicted"/>
<reference evidence="4 5" key="2">
    <citation type="submission" date="2018-11" db="EMBL/GenBank/DDBJ databases">
        <authorList>
            <consortium name="Pathogen Informatics"/>
        </authorList>
    </citation>
    <scope>NUCLEOTIDE SEQUENCE [LARGE SCALE GENOMIC DNA]</scope>
    <source>
        <strain evidence="4 5">Egypt</strain>
    </source>
</reference>
<keyword evidence="2" id="KW-1133">Transmembrane helix</keyword>
<name>A0A183A5D9_9TREM</name>
<dbReference type="Gene3D" id="2.130.10.10">
    <property type="entry name" value="YVTN repeat-like/Quinoprotein amine dehydrogenase"/>
    <property type="match status" value="1"/>
</dbReference>
<gene>
    <name evidence="4" type="ORF">ECPE_LOCUS2174</name>
</gene>
<dbReference type="OrthoDB" id="9988752at2759"/>
<dbReference type="InterPro" id="IPR015943">
    <property type="entry name" value="WD40/YVTN_repeat-like_dom_sf"/>
</dbReference>
<feature type="domain" description="Sema" evidence="3">
    <location>
        <begin position="25"/>
        <end position="615"/>
    </location>
</feature>
<evidence type="ECO:0000256" key="1">
    <source>
        <dbReference type="PROSITE-ProRule" id="PRU00352"/>
    </source>
</evidence>
<evidence type="ECO:0000313" key="5">
    <source>
        <dbReference type="Proteomes" id="UP000272942"/>
    </source>
</evidence>
<sequence length="666" mass="75601">MRTFYAVGTSGCVDFVFGGHFRYIVLLLMWTAVWNCFVPIVTVKSHKESGYDYCMLWHEEQKVILASGHRMFLMHLSSNQSSLLPILEWPSDPLPPVLSSIIELKRCKAAIKWVVPLFDCAYEVCGSVGHDIHCHVYTVTNTNTWKWISTQKIAFQSNIQSLLHHYVDGYSLLAYSPMDSSTSIVQLRGVLTGIPSTDNDRTDQALENRDWWNKVLETSNHNHMQLTISHKLRFHYVISAPGRRYLIFQEPGLESHYQQSLWTQKYEDVIYTRIARVCTGDPGMRSPKDGRLLFTSFFKARLVCRIRSNDSAHSLRFNNAKYQSSEIHFNYPISFTQSFINGVHTDPVIYGLFSAVDPELLDEMPEELTRGLYNFAPLALCAYRLTEIDNLMRSSDLIQFIPSLGRTSNPDRFTENMVYNVSGIPISTSSVPIERKVTRIRRIHSDHLETITDCPGPSINNRRLALEAPLLANPILPQNSQALGLIHPRFPITTMMADPRSFQIENAIHSTGTHPSRSNIQILYIGTQSGEVFKLLLINPDVKHVTQTTPNQYQQTPQPRDIDNSVLASGQIHVIQRLIKLPHSQPIRTLQFVQYDSSGGIRHVSSPPIIDGVAMGSPIGPVLVDIFMAKLETTSLSTAIRSFEQYHCYVDDMFFVSNENTNLPEV</sequence>
<evidence type="ECO:0000259" key="3">
    <source>
        <dbReference type="PROSITE" id="PS51004"/>
    </source>
</evidence>
<dbReference type="SUPFAM" id="SSF101912">
    <property type="entry name" value="Sema domain"/>
    <property type="match status" value="1"/>
</dbReference>
<protein>
    <submittedName>
        <fullName evidence="6">Sema domain-containing protein</fullName>
    </submittedName>
</protein>
<dbReference type="InterPro" id="IPR027231">
    <property type="entry name" value="Semaphorin"/>
</dbReference>
<dbReference type="PANTHER" id="PTHR11036:SF127">
    <property type="entry name" value="SEMAPHORIN-1A"/>
    <property type="match status" value="1"/>
</dbReference>
<dbReference type="PROSITE" id="PS51004">
    <property type="entry name" value="SEMA"/>
    <property type="match status" value="1"/>
</dbReference>
<dbReference type="AlphaFoldDB" id="A0A183A5D9"/>
<comment type="caution">
    <text evidence="1">Lacks conserved residue(s) required for the propagation of feature annotation.</text>
</comment>
<dbReference type="InterPro" id="IPR001627">
    <property type="entry name" value="Semap_dom"/>
</dbReference>
<evidence type="ECO:0000256" key="2">
    <source>
        <dbReference type="SAM" id="Phobius"/>
    </source>
</evidence>
<dbReference type="GO" id="GO:0007411">
    <property type="term" value="P:axon guidance"/>
    <property type="evidence" value="ECO:0007669"/>
    <property type="project" value="TreeGrafter"/>
</dbReference>
<feature type="transmembrane region" description="Helical" evidence="2">
    <location>
        <begin position="20"/>
        <end position="41"/>
    </location>
</feature>